<keyword evidence="4" id="KW-1003">Cell membrane</keyword>
<evidence type="ECO:0000256" key="4">
    <source>
        <dbReference type="ARBA" id="ARBA00022475"/>
    </source>
</evidence>
<accession>A0A1Q9AZS7</accession>
<gene>
    <name evidence="8" type="ORF">BJF93_20830</name>
</gene>
<evidence type="ECO:0000256" key="1">
    <source>
        <dbReference type="ARBA" id="ARBA00004167"/>
    </source>
</evidence>
<dbReference type="AlphaFoldDB" id="A0A1Q9AZS7"/>
<dbReference type="Proteomes" id="UP000186364">
    <property type="component" value="Unassembled WGS sequence"/>
</dbReference>
<evidence type="ECO:0000256" key="5">
    <source>
        <dbReference type="ARBA" id="ARBA00022734"/>
    </source>
</evidence>
<feature type="chain" id="PRO_5010170512" description="Lectin-like protein BA14k" evidence="7">
    <location>
        <begin position="25"/>
        <end position="216"/>
    </location>
</feature>
<protein>
    <recommendedName>
        <fullName evidence="3">Lectin-like protein BA14k</fullName>
    </recommendedName>
</protein>
<sequence length="216" mass="23563">MKSLLSLTFAMVASLGLLMGGLFAATHVSTEGEPHHFKHLGAPLWTSTPHRVDPSNMAYERMAPDPAMIARGEASETRLAALEEKRQTQPDARTELAALPQTASTFSPAHISYCRERYRSYDPADNSYRPFSGGSQPCVSPYMNDQAQATAEDSAGDMVAENVNGPIEIGDGGGDLGATSDVHMQWCSMRYRSYDPASDSYRSYGGEIRRCISPYN</sequence>
<dbReference type="OrthoDB" id="8117189at2"/>
<proteinExistence type="inferred from homology"/>
<evidence type="ECO:0000256" key="7">
    <source>
        <dbReference type="SAM" id="SignalP"/>
    </source>
</evidence>
<evidence type="ECO:0000256" key="6">
    <source>
        <dbReference type="ARBA" id="ARBA00025321"/>
    </source>
</evidence>
<dbReference type="GO" id="GO:0016020">
    <property type="term" value="C:membrane"/>
    <property type="evidence" value="ECO:0007669"/>
    <property type="project" value="UniProtKB-SubCell"/>
</dbReference>
<organism evidence="8 9">
    <name type="scientific">Xaviernesmea oryzae</name>
    <dbReference type="NCBI Taxonomy" id="464029"/>
    <lineage>
        <taxon>Bacteria</taxon>
        <taxon>Pseudomonadati</taxon>
        <taxon>Pseudomonadota</taxon>
        <taxon>Alphaproteobacteria</taxon>
        <taxon>Hyphomicrobiales</taxon>
        <taxon>Rhizobiaceae</taxon>
        <taxon>Rhizobium/Agrobacterium group</taxon>
        <taxon>Xaviernesmea</taxon>
    </lineage>
</organism>
<reference evidence="8 9" key="1">
    <citation type="submission" date="2016-09" db="EMBL/GenBank/DDBJ databases">
        <title>Rhizobium sp. nov., a novel species isolated from the rice rhizosphere.</title>
        <authorList>
            <person name="Zhao J."/>
            <person name="Zhang X."/>
        </authorList>
    </citation>
    <scope>NUCLEOTIDE SEQUENCE [LARGE SCALE GENOMIC DNA]</scope>
    <source>
        <strain evidence="8 9">1.7048</strain>
    </source>
</reference>
<dbReference type="EMBL" id="MKIP01000033">
    <property type="protein sequence ID" value="OLP61237.1"/>
    <property type="molecule type" value="Genomic_DNA"/>
</dbReference>
<evidence type="ECO:0000313" key="8">
    <source>
        <dbReference type="EMBL" id="OLP61237.1"/>
    </source>
</evidence>
<comment type="subcellular location">
    <subcellularLocation>
        <location evidence="1">Membrane</location>
        <topology evidence="1">Single-pass membrane protein</topology>
    </subcellularLocation>
</comment>
<dbReference type="InterPro" id="IPR012413">
    <property type="entry name" value="BA14K"/>
</dbReference>
<keyword evidence="9" id="KW-1185">Reference proteome</keyword>
<keyword evidence="4" id="KW-0472">Membrane</keyword>
<dbReference type="Pfam" id="PF07886">
    <property type="entry name" value="BA14K"/>
    <property type="match status" value="2"/>
</dbReference>
<evidence type="ECO:0000256" key="3">
    <source>
        <dbReference type="ARBA" id="ARBA00020552"/>
    </source>
</evidence>
<comment type="function">
    <text evidence="6">Has immunoglobulin-binding and hemagglutination properties, and can bind to mannose. Essential for virulence. May be involved in LPS biosynthesis or polysaccharide transport.</text>
</comment>
<name>A0A1Q9AZS7_9HYPH</name>
<comment type="similarity">
    <text evidence="2">Belongs to the BA14k family.</text>
</comment>
<keyword evidence="5" id="KW-0430">Lectin</keyword>
<evidence type="ECO:0000313" key="9">
    <source>
        <dbReference type="Proteomes" id="UP000186364"/>
    </source>
</evidence>
<comment type="caution">
    <text evidence="8">The sequence shown here is derived from an EMBL/GenBank/DDBJ whole genome shotgun (WGS) entry which is preliminary data.</text>
</comment>
<evidence type="ECO:0000256" key="2">
    <source>
        <dbReference type="ARBA" id="ARBA00010270"/>
    </source>
</evidence>
<dbReference type="GO" id="GO:0030246">
    <property type="term" value="F:carbohydrate binding"/>
    <property type="evidence" value="ECO:0007669"/>
    <property type="project" value="UniProtKB-KW"/>
</dbReference>
<keyword evidence="7" id="KW-0732">Signal</keyword>
<feature type="signal peptide" evidence="7">
    <location>
        <begin position="1"/>
        <end position="24"/>
    </location>
</feature>